<evidence type="ECO:0000259" key="1">
    <source>
        <dbReference type="PROSITE" id="PS51186"/>
    </source>
</evidence>
<protein>
    <submittedName>
        <fullName evidence="2">GNAT family N-acetyltransferase</fullName>
    </submittedName>
</protein>
<organism evidence="2 3">
    <name type="scientific">Providencia alcalifaciens</name>
    <dbReference type="NCBI Taxonomy" id="126385"/>
    <lineage>
        <taxon>Bacteria</taxon>
        <taxon>Pseudomonadati</taxon>
        <taxon>Pseudomonadota</taxon>
        <taxon>Gammaproteobacteria</taxon>
        <taxon>Enterobacterales</taxon>
        <taxon>Morganellaceae</taxon>
        <taxon>Providencia</taxon>
    </lineage>
</organism>
<reference evidence="2 3" key="1">
    <citation type="submission" date="2019-10" db="EMBL/GenBank/DDBJ databases">
        <title>Comparative genomic analysis of Providencia.</title>
        <authorList>
            <person name="Yuan C."/>
            <person name="Wei Y."/>
            <person name="Yin Z."/>
        </authorList>
    </citation>
    <scope>NUCLEOTIDE SEQUENCE [LARGE SCALE GENOMIC DNA]</scope>
    <source>
        <strain evidence="3">wls1934</strain>
    </source>
</reference>
<comment type="caution">
    <text evidence="2">The sequence shown here is derived from an EMBL/GenBank/DDBJ whole genome shotgun (WGS) entry which is preliminary data.</text>
</comment>
<evidence type="ECO:0000313" key="3">
    <source>
        <dbReference type="Proteomes" id="UP000449944"/>
    </source>
</evidence>
<dbReference type="CDD" id="cd04301">
    <property type="entry name" value="NAT_SF"/>
    <property type="match status" value="1"/>
</dbReference>
<dbReference type="InterPro" id="IPR000182">
    <property type="entry name" value="GNAT_dom"/>
</dbReference>
<proteinExistence type="predicted"/>
<name>A0AAW9V728_9GAMM</name>
<dbReference type="AlphaFoldDB" id="A0AAW9V728"/>
<feature type="domain" description="N-acetyltransferase" evidence="1">
    <location>
        <begin position="1"/>
        <end position="122"/>
    </location>
</feature>
<gene>
    <name evidence="2" type="ORF">GKR67_01615</name>
</gene>
<dbReference type="GO" id="GO:0016747">
    <property type="term" value="F:acyltransferase activity, transferring groups other than amino-acyl groups"/>
    <property type="evidence" value="ECO:0007669"/>
    <property type="project" value="InterPro"/>
</dbReference>
<dbReference type="EMBL" id="WLUB01000005">
    <property type="protein sequence ID" value="MTC33329.1"/>
    <property type="molecule type" value="Genomic_DNA"/>
</dbReference>
<dbReference type="Proteomes" id="UP000449944">
    <property type="component" value="Unassembled WGS sequence"/>
</dbReference>
<accession>A0AAW9V728</accession>
<dbReference type="SUPFAM" id="SSF55729">
    <property type="entry name" value="Acyl-CoA N-acyltransferases (Nat)"/>
    <property type="match status" value="1"/>
</dbReference>
<dbReference type="InterPro" id="IPR016181">
    <property type="entry name" value="Acyl_CoA_acyltransferase"/>
</dbReference>
<evidence type="ECO:0000313" key="2">
    <source>
        <dbReference type="EMBL" id="MTC33329.1"/>
    </source>
</evidence>
<dbReference type="Gene3D" id="3.40.630.30">
    <property type="match status" value="1"/>
</dbReference>
<dbReference type="Pfam" id="PF00583">
    <property type="entry name" value="Acetyltransf_1"/>
    <property type="match status" value="1"/>
</dbReference>
<sequence length="122" mass="14348">MIIRRFQVTDANEISALFREVYAEHYVYSDLYVPAMITWRNTQHDWYSAVAVINNKIIGHTALRRENNHATCAELAMIVIHPMVQHRGIHQELHLDDPPSQYCYHNAPLSVSRHNRFDVTHR</sequence>
<dbReference type="PROSITE" id="PS51186">
    <property type="entry name" value="GNAT"/>
    <property type="match status" value="1"/>
</dbReference>